<evidence type="ECO:0000313" key="12">
    <source>
        <dbReference type="EMBL" id="LAA49885.1"/>
    </source>
</evidence>
<dbReference type="InterPro" id="IPR010989">
    <property type="entry name" value="SNARE"/>
</dbReference>
<dbReference type="PANTHER" id="PTHR12791">
    <property type="entry name" value="GOLGI SNARE BET1-RELATED"/>
    <property type="match status" value="1"/>
</dbReference>
<dbReference type="InterPro" id="IPR000727">
    <property type="entry name" value="T_SNARE_dom"/>
</dbReference>
<feature type="transmembrane region" description="Helical" evidence="10">
    <location>
        <begin position="224"/>
        <end position="245"/>
    </location>
</feature>
<evidence type="ECO:0000256" key="8">
    <source>
        <dbReference type="ARBA" id="ARBA00023054"/>
    </source>
</evidence>
<evidence type="ECO:0000256" key="3">
    <source>
        <dbReference type="ARBA" id="ARBA00022448"/>
    </source>
</evidence>
<keyword evidence="5" id="KW-0653">Protein transport</keyword>
<dbReference type="SUPFAM" id="SSF47661">
    <property type="entry name" value="t-snare proteins"/>
    <property type="match status" value="1"/>
</dbReference>
<evidence type="ECO:0000256" key="9">
    <source>
        <dbReference type="ARBA" id="ARBA00023136"/>
    </source>
</evidence>
<evidence type="ECO:0000256" key="4">
    <source>
        <dbReference type="ARBA" id="ARBA00022692"/>
    </source>
</evidence>
<dbReference type="GO" id="GO:0031982">
    <property type="term" value="C:vesicle"/>
    <property type="evidence" value="ECO:0007669"/>
    <property type="project" value="UniProtKB-ARBA"/>
</dbReference>
<dbReference type="Pfam" id="PF09177">
    <property type="entry name" value="STX6_10_61_N"/>
    <property type="match status" value="1"/>
</dbReference>
<name>A0A2D4FQY0_MICCO</name>
<dbReference type="GO" id="GO:0015031">
    <property type="term" value="P:protein transport"/>
    <property type="evidence" value="ECO:0007669"/>
    <property type="project" value="UniProtKB-KW"/>
</dbReference>
<evidence type="ECO:0000256" key="7">
    <source>
        <dbReference type="ARBA" id="ARBA00023034"/>
    </source>
</evidence>
<keyword evidence="4 10" id="KW-0812">Transmembrane</keyword>
<dbReference type="PROSITE" id="PS50192">
    <property type="entry name" value="T_SNARE"/>
    <property type="match status" value="1"/>
</dbReference>
<evidence type="ECO:0000256" key="2">
    <source>
        <dbReference type="ARBA" id="ARBA00009063"/>
    </source>
</evidence>
<dbReference type="GO" id="GO:0005802">
    <property type="term" value="C:trans-Golgi network"/>
    <property type="evidence" value="ECO:0007669"/>
    <property type="project" value="UniProtKB-ARBA"/>
</dbReference>
<feature type="domain" description="T-SNARE coiled-coil homology" evidence="11">
    <location>
        <begin position="152"/>
        <end position="214"/>
    </location>
</feature>
<proteinExistence type="inferred from homology"/>
<keyword evidence="3" id="KW-0813">Transport</keyword>
<keyword evidence="9 10" id="KW-0472">Membrane</keyword>
<dbReference type="EMBL" id="IACJ01086138">
    <property type="protein sequence ID" value="LAA49885.1"/>
    <property type="molecule type" value="Transcribed_RNA"/>
</dbReference>
<reference evidence="12" key="1">
    <citation type="submission" date="2017-07" db="EMBL/GenBank/DDBJ databases">
        <authorList>
            <person name="Mikheyev A."/>
            <person name="Grau M."/>
        </authorList>
    </citation>
    <scope>NUCLEOTIDE SEQUENCE</scope>
    <source>
        <tissue evidence="12">Venom_gland</tissue>
    </source>
</reference>
<evidence type="ECO:0000259" key="11">
    <source>
        <dbReference type="PROSITE" id="PS50192"/>
    </source>
</evidence>
<organism evidence="12">
    <name type="scientific">Micrurus corallinus</name>
    <name type="common">Brazilian coral snake</name>
    <dbReference type="NCBI Taxonomy" id="54390"/>
    <lineage>
        <taxon>Eukaryota</taxon>
        <taxon>Metazoa</taxon>
        <taxon>Chordata</taxon>
        <taxon>Craniata</taxon>
        <taxon>Vertebrata</taxon>
        <taxon>Euteleostomi</taxon>
        <taxon>Lepidosauria</taxon>
        <taxon>Squamata</taxon>
        <taxon>Bifurcata</taxon>
        <taxon>Unidentata</taxon>
        <taxon>Episquamata</taxon>
        <taxon>Toxicofera</taxon>
        <taxon>Serpentes</taxon>
        <taxon>Colubroidea</taxon>
        <taxon>Elapidae</taxon>
        <taxon>Elapinae</taxon>
        <taxon>Micrurus</taxon>
    </lineage>
</organism>
<sequence length="251" mass="28869">MSLEDPFFVVKGEVQKAVNTAQGLYQRWGQLLQETQIVNKEELNWTTNELRNTLRSIEWDLEDLEETICIVETNPHKFTIAPSEVAARRSFVTEMRESVKEMQDHMSDPVAQSFVERNNRELVDDRNQCGLLSADVSAADSHILEEQQLHQKLIIEEQDEQLELVSGSISVLRHMSGRVGEELDEQTIMLEDFAHEMANTQSGIDGVFKKMGRVSHMARERRQWCIICLLVITGVVILILLFALWSTDRRT</sequence>
<dbReference type="GO" id="GO:0048193">
    <property type="term" value="P:Golgi vesicle transport"/>
    <property type="evidence" value="ECO:0007669"/>
    <property type="project" value="InterPro"/>
</dbReference>
<evidence type="ECO:0000256" key="10">
    <source>
        <dbReference type="SAM" id="Phobius"/>
    </source>
</evidence>
<comment type="similarity">
    <text evidence="2">Belongs to the syntaxin family.</text>
</comment>
<evidence type="ECO:0000256" key="1">
    <source>
        <dbReference type="ARBA" id="ARBA00004409"/>
    </source>
</evidence>
<dbReference type="SUPFAM" id="SSF58038">
    <property type="entry name" value="SNARE fusion complex"/>
    <property type="match status" value="1"/>
</dbReference>
<dbReference type="InterPro" id="IPR015260">
    <property type="entry name" value="Syntaxin-6/10/61_N"/>
</dbReference>
<protein>
    <recommendedName>
        <fullName evidence="11">t-SNARE coiled-coil homology domain-containing protein</fullName>
    </recommendedName>
</protein>
<dbReference type="CDD" id="cd15851">
    <property type="entry name" value="SNARE_Syntaxin6"/>
    <property type="match status" value="1"/>
</dbReference>
<reference evidence="12" key="2">
    <citation type="submission" date="2017-11" db="EMBL/GenBank/DDBJ databases">
        <title>Coralsnake Venomics: Analyses of Venom Gland Transcriptomes and Proteomes of Six Brazilian Taxa.</title>
        <authorList>
            <person name="Aird S.D."/>
            <person name="Jorge da Silva N."/>
            <person name="Qiu L."/>
            <person name="Villar-Briones A."/>
            <person name="Aparecida-Saddi V."/>
            <person name="Campos-Telles M.P."/>
            <person name="Grau M."/>
            <person name="Mikheyev A.S."/>
        </authorList>
    </citation>
    <scope>NUCLEOTIDE SEQUENCE</scope>
    <source>
        <tissue evidence="12">Venom_gland</tissue>
    </source>
</reference>
<keyword evidence="7" id="KW-0333">Golgi apparatus</keyword>
<evidence type="ECO:0000256" key="5">
    <source>
        <dbReference type="ARBA" id="ARBA00022927"/>
    </source>
</evidence>
<comment type="subcellular location">
    <subcellularLocation>
        <location evidence="1">Golgi apparatus membrane</location>
        <topology evidence="1">Single-pass type IV membrane protein</topology>
    </subcellularLocation>
</comment>
<keyword evidence="8" id="KW-0175">Coiled coil</keyword>
<dbReference type="Gene3D" id="1.20.58.90">
    <property type="match status" value="1"/>
</dbReference>
<keyword evidence="6 10" id="KW-1133">Transmembrane helix</keyword>
<dbReference type="GO" id="GO:0000139">
    <property type="term" value="C:Golgi membrane"/>
    <property type="evidence" value="ECO:0007669"/>
    <property type="project" value="UniProtKB-SubCell"/>
</dbReference>
<dbReference type="AlphaFoldDB" id="A0A2D4FQY0"/>
<dbReference type="FunFam" id="1.20.58.90:FF:000002">
    <property type="entry name" value="syntaxin-6 isoform X1"/>
    <property type="match status" value="1"/>
</dbReference>
<dbReference type="FunFam" id="1.20.5.110:FF:000006">
    <property type="entry name" value="Syntaxin 6"/>
    <property type="match status" value="1"/>
</dbReference>
<evidence type="ECO:0000256" key="6">
    <source>
        <dbReference type="ARBA" id="ARBA00022989"/>
    </source>
</evidence>
<dbReference type="Gene3D" id="1.20.5.110">
    <property type="match status" value="1"/>
</dbReference>
<accession>A0A2D4FQY0</accession>
<dbReference type="Pfam" id="PF05739">
    <property type="entry name" value="SNARE"/>
    <property type="match status" value="1"/>
</dbReference>
<dbReference type="SMART" id="SM00397">
    <property type="entry name" value="t_SNARE"/>
    <property type="match status" value="1"/>
</dbReference>